<reference evidence="8 9" key="1">
    <citation type="submission" date="2018-09" db="EMBL/GenBank/DDBJ databases">
        <title>Genome sequencing of strain BHWM-4.</title>
        <authorList>
            <person name="Heo J."/>
            <person name="Kim S.-J."/>
            <person name="Kwon S.-W."/>
        </authorList>
    </citation>
    <scope>NUCLEOTIDE SEQUENCE [LARGE SCALE GENOMIC DNA]</scope>
    <source>
        <strain evidence="8 9">BHWM-4</strain>
    </source>
</reference>
<dbReference type="SUPFAM" id="SSF54791">
    <property type="entry name" value="Eukaryotic type KH-domain (KH-domain type I)"/>
    <property type="match status" value="1"/>
</dbReference>
<keyword evidence="3 5" id="KW-0378">Hydrolase</keyword>
<dbReference type="GO" id="GO:0003723">
    <property type="term" value="F:RNA binding"/>
    <property type="evidence" value="ECO:0007669"/>
    <property type="project" value="UniProtKB-UniRule"/>
</dbReference>
<comment type="similarity">
    <text evidence="5">Belongs to the RNase Y family.</text>
</comment>
<dbReference type="PROSITE" id="PS51831">
    <property type="entry name" value="HD"/>
    <property type="match status" value="1"/>
</dbReference>
<accession>A0A387B1K2</accession>
<evidence type="ECO:0000256" key="6">
    <source>
        <dbReference type="NCBIfam" id="TIGR03319"/>
    </source>
</evidence>
<dbReference type="GO" id="GO:0016787">
    <property type="term" value="F:hydrolase activity"/>
    <property type="evidence" value="ECO:0007669"/>
    <property type="project" value="UniProtKB-KW"/>
</dbReference>
<dbReference type="EC" id="3.1.-.-" evidence="5 6"/>
<dbReference type="InterPro" id="IPR017705">
    <property type="entry name" value="Ribonuclease_Y"/>
</dbReference>
<evidence type="ECO:0000259" key="7">
    <source>
        <dbReference type="PROSITE" id="PS51831"/>
    </source>
</evidence>
<dbReference type="SMART" id="SM00471">
    <property type="entry name" value="HDc"/>
    <property type="match status" value="1"/>
</dbReference>
<dbReference type="EMBL" id="CP032626">
    <property type="protein sequence ID" value="AYF93030.1"/>
    <property type="molecule type" value="Genomic_DNA"/>
</dbReference>
<dbReference type="Proteomes" id="UP000272003">
    <property type="component" value="Chromosome"/>
</dbReference>
<dbReference type="RefSeq" id="WP_120784794.1">
    <property type="nucleotide sequence ID" value="NZ_CP032626.1"/>
</dbReference>
<dbReference type="InterPro" id="IPR006674">
    <property type="entry name" value="HD_domain"/>
</dbReference>
<keyword evidence="1 5" id="KW-0540">Nuclease</keyword>
<evidence type="ECO:0000256" key="4">
    <source>
        <dbReference type="ARBA" id="ARBA00022884"/>
    </source>
</evidence>
<dbReference type="NCBIfam" id="TIGR00277">
    <property type="entry name" value="HDIG"/>
    <property type="match status" value="1"/>
</dbReference>
<dbReference type="Pfam" id="PF01966">
    <property type="entry name" value="HD"/>
    <property type="match status" value="1"/>
</dbReference>
<keyword evidence="9" id="KW-1185">Reference proteome</keyword>
<proteinExistence type="inferred from homology"/>
<keyword evidence="2 5" id="KW-0255">Endonuclease</keyword>
<sequence length="531" mass="60391">MIGLITVLFLILGAICGYFFSNMRIKSQIDTAKRQAQHHLKKSADEYAYKAKKIIADDKQDVLQYQKIADDEITSQQEENNTREQRLYQHEKYLDQMKTRLLKFSQDLKSQSDEQRRVQDDIDDVLLQAKDIWQQREEMLQNISRVDKNTAKQTVLNQTSNELSREKDIEVKYNLSESKVAANKIANDLVIEAIQRGPRDEPRSHIERNVNVPNGDVKAKLIGKDEQHIRLLESLTGTDLIFDEDVPLLLHIVTHDPIRREIVRNTIESLIISHHFTNSNIEYLVNITTQKVNAELRETGENVVHSLRVGRVHPDLMKIIGKMKYRTSYGQNVLYHSVETAQLTGALAAELGLNTQLAKRAGLLHDIGKSIDHEVGGTHVELGVKLTQVFHEDDVVVNAIYSHHGDVEPDNPISILVATADAISGARPGARSESIEEYVTRLRNLEAIANRHKGVKDSYAIQAGREIRIIVNPEMLNDDRSQQLTHCVKDQIQDELTYPGKIKVTTIRELKAVQYVGKAPKKHYRNAVKEG</sequence>
<dbReference type="Gene3D" id="1.10.3210.10">
    <property type="entry name" value="Hypothetical protein af1432"/>
    <property type="match status" value="1"/>
</dbReference>
<dbReference type="GO" id="GO:0005886">
    <property type="term" value="C:plasma membrane"/>
    <property type="evidence" value="ECO:0007669"/>
    <property type="project" value="UniProtKB-UniRule"/>
</dbReference>
<dbReference type="CDD" id="cd00077">
    <property type="entry name" value="HDc"/>
    <property type="match status" value="1"/>
</dbReference>
<dbReference type="InterPro" id="IPR022711">
    <property type="entry name" value="RNase_Y_N"/>
</dbReference>
<comment type="function">
    <text evidence="5">Endoribonuclease that initiates mRNA decay.</text>
</comment>
<evidence type="ECO:0000256" key="1">
    <source>
        <dbReference type="ARBA" id="ARBA00022722"/>
    </source>
</evidence>
<organism evidence="8 9">
    <name type="scientific">Apilactobacillus bombintestini</name>
    <dbReference type="NCBI Taxonomy" id="2419772"/>
    <lineage>
        <taxon>Bacteria</taxon>
        <taxon>Bacillati</taxon>
        <taxon>Bacillota</taxon>
        <taxon>Bacilli</taxon>
        <taxon>Lactobacillales</taxon>
        <taxon>Lactobacillaceae</taxon>
        <taxon>Apilactobacillus</taxon>
    </lineage>
</organism>
<evidence type="ECO:0000256" key="5">
    <source>
        <dbReference type="HAMAP-Rule" id="MF_00335"/>
    </source>
</evidence>
<dbReference type="SUPFAM" id="SSF109604">
    <property type="entry name" value="HD-domain/PDEase-like"/>
    <property type="match status" value="1"/>
</dbReference>
<dbReference type="InterPro" id="IPR003607">
    <property type="entry name" value="HD/PDEase_dom"/>
</dbReference>
<gene>
    <name evidence="5 8" type="primary">rny</name>
    <name evidence="8" type="ORF">D7I45_05935</name>
</gene>
<evidence type="ECO:0000313" key="8">
    <source>
        <dbReference type="EMBL" id="AYF93030.1"/>
    </source>
</evidence>
<dbReference type="Pfam" id="PF12072">
    <property type="entry name" value="RNase_Y_N"/>
    <property type="match status" value="1"/>
</dbReference>
<evidence type="ECO:0000256" key="3">
    <source>
        <dbReference type="ARBA" id="ARBA00022801"/>
    </source>
</evidence>
<evidence type="ECO:0000256" key="2">
    <source>
        <dbReference type="ARBA" id="ARBA00022759"/>
    </source>
</evidence>
<dbReference type="InterPro" id="IPR006675">
    <property type="entry name" value="HDIG_dom"/>
</dbReference>
<dbReference type="GO" id="GO:0004521">
    <property type="term" value="F:RNA endonuclease activity"/>
    <property type="evidence" value="ECO:0007669"/>
    <property type="project" value="UniProtKB-UniRule"/>
</dbReference>
<feature type="domain" description="HD" evidence="7">
    <location>
        <begin position="333"/>
        <end position="426"/>
    </location>
</feature>
<dbReference type="OrthoDB" id="9803205at2"/>
<dbReference type="KEGG" id="abom:D7I45_05935"/>
<dbReference type="InterPro" id="IPR036612">
    <property type="entry name" value="KH_dom_type_1_sf"/>
</dbReference>
<evidence type="ECO:0000313" key="9">
    <source>
        <dbReference type="Proteomes" id="UP000272003"/>
    </source>
</evidence>
<dbReference type="HAMAP" id="MF_00335">
    <property type="entry name" value="RNase_Y"/>
    <property type="match status" value="1"/>
</dbReference>
<protein>
    <recommendedName>
        <fullName evidence="5 6">Ribonuclease Y</fullName>
        <shortName evidence="5">RNase Y</shortName>
        <ecNumber evidence="5 6">3.1.-.-</ecNumber>
    </recommendedName>
</protein>
<name>A0A387B1K2_9LACO</name>
<dbReference type="NCBIfam" id="TIGR03319">
    <property type="entry name" value="RNase_Y"/>
    <property type="match status" value="1"/>
</dbReference>
<keyword evidence="4 5" id="KW-0694">RNA-binding</keyword>
<dbReference type="GO" id="GO:0006402">
    <property type="term" value="P:mRNA catabolic process"/>
    <property type="evidence" value="ECO:0007669"/>
    <property type="project" value="UniProtKB-UniRule"/>
</dbReference>
<dbReference type="AlphaFoldDB" id="A0A387B1K2"/>